<keyword evidence="4" id="KW-0238">DNA-binding</keyword>
<proteinExistence type="predicted"/>
<evidence type="ECO:0000256" key="2">
    <source>
        <dbReference type="ARBA" id="ARBA00022737"/>
    </source>
</evidence>
<dbReference type="SUPFAM" id="SSF55785">
    <property type="entry name" value="PYP-like sensor domain (PAS domain)"/>
    <property type="match status" value="2"/>
</dbReference>
<evidence type="ECO:0000259" key="9">
    <source>
        <dbReference type="PROSITE" id="PS50112"/>
    </source>
</evidence>
<dbReference type="AlphaFoldDB" id="A0A4S2KLY4"/>
<feature type="region of interest" description="Disordered" evidence="8">
    <location>
        <begin position="321"/>
        <end position="492"/>
    </location>
</feature>
<reference evidence="11 12" key="1">
    <citation type="journal article" date="2019" name="Philos. Trans. R. Soc. Lond., B, Biol. Sci.">
        <title>Ant behaviour and brain gene expression of defending hosts depend on the ecological success of the intruding social parasite.</title>
        <authorList>
            <person name="Kaur R."/>
            <person name="Stoldt M."/>
            <person name="Jongepier E."/>
            <person name="Feldmeyer B."/>
            <person name="Menzel F."/>
            <person name="Bornberg-Bauer E."/>
            <person name="Foitzik S."/>
        </authorList>
    </citation>
    <scope>NUCLEOTIDE SEQUENCE [LARGE SCALE GENOMIC DNA]</scope>
    <source>
        <tissue evidence="11">Whole body</tissue>
    </source>
</reference>
<dbReference type="Gene3D" id="3.30.450.20">
    <property type="entry name" value="PAS domain"/>
    <property type="match status" value="2"/>
</dbReference>
<feature type="domain" description="PAS" evidence="9">
    <location>
        <begin position="764"/>
        <end position="813"/>
    </location>
</feature>
<dbReference type="PANTHER" id="PTHR23042">
    <property type="entry name" value="CIRCADIAN PROTEIN CLOCK/ARNT/BMAL/PAS"/>
    <property type="match status" value="1"/>
</dbReference>
<name>A0A4S2KLY4_9HYME</name>
<comment type="caution">
    <text evidence="11">The sequence shown here is derived from an EMBL/GenBank/DDBJ whole genome shotgun (WGS) entry which is preliminary data.</text>
</comment>
<dbReference type="SMART" id="SM00091">
    <property type="entry name" value="PAS"/>
    <property type="match status" value="2"/>
</dbReference>
<keyword evidence="5" id="KW-0804">Transcription</keyword>
<dbReference type="GO" id="GO:0005634">
    <property type="term" value="C:nucleus"/>
    <property type="evidence" value="ECO:0007669"/>
    <property type="project" value="UniProtKB-SubCell"/>
</dbReference>
<dbReference type="PROSITE" id="PS50888">
    <property type="entry name" value="BHLH"/>
    <property type="match status" value="1"/>
</dbReference>
<keyword evidence="6" id="KW-0539">Nucleus</keyword>
<evidence type="ECO:0000256" key="3">
    <source>
        <dbReference type="ARBA" id="ARBA00023015"/>
    </source>
</evidence>
<evidence type="ECO:0000256" key="5">
    <source>
        <dbReference type="ARBA" id="ARBA00023163"/>
    </source>
</evidence>
<dbReference type="CDD" id="cd16662">
    <property type="entry name" value="RING-Ubox2_NOSIP"/>
    <property type="match status" value="1"/>
</dbReference>
<dbReference type="Pfam" id="PF15906">
    <property type="entry name" value="zf-NOSIP"/>
    <property type="match status" value="1"/>
</dbReference>
<dbReference type="FunFam" id="3.30.40.10:FF:000240">
    <property type="entry name" value="Nitric oxide synthase-interacting protein"/>
    <property type="match status" value="1"/>
</dbReference>
<protein>
    <submittedName>
        <fullName evidence="11">Aryl hydrocarbon receptor nuclear translocator-like protein 1</fullName>
    </submittedName>
</protein>
<sequence length="992" mass="109757">MGYGSLRNFAIAMTRHARNCTAGAVYTYHEKKKDAAASGYGTNTQRVGKDSVKDFDCCCLTLQPCRNPVITKDGYLFDKEAILEYILTKKREYARKLKEYEKQKQKEEEQSQEQTANEELKKLQNFLKGEKIIMSSGPSTTDGGESVSNMKNGKDKVLPSFWIPSKTPGVKELTLQKPDKTIYCPVSGKPLKVKDLIPIKFTVVQDPDDKRSLIVKQARYMCPITHDVLGNNVPCAVIRTTGDVVTMECVEKLIKKDWINPLDNSKLTPSDIIPLQRGGTGYASVNDSLEGKHERPVLQAFPGTMRPHEWMRDTSRSRFEGIGTFQPNEWTHGRTRYESKGTGSGVGELTTASAGGGGEGLAPTPTPASSSSGSTASTTTTPSSPSTTTTTTTTTTSTSSTATIPQVATGAEPPQHMETPPTMVPDQQAPASGHHYHHHHHHHHHHHRHHRSTSTTPNHGPATDTSDEFAPVSRKRKLSCQQNHSEIEKRRRDKMNTYITELSAMVPMCHAMSRKLDKLTVLRMAVQHLKTILGAVTSYTEGHYKPAFLTDQELKTLILQAAEGFVFVVGCDRGRILYVSESVSQTLNYSQGDLLGQSWFDILHPKDVAKVKEQLSSSDLSPRERLIDAKTMLPVKTDVPQGVSRLCPGARRSFFCRMKRKVDGIRCGEMQVKEEADTVAGCHRRKKQQNVDWKYCVIQCTGYLKSWAPAKIGLEEQEGDVDETCNLSCLVAVGRVQTAISTATLSSRKPHSRPIQFVSRHAMDGKFLFVDQRATPVLGFLPQELLGTSMYEYYHHDDIPHLAKSHKAALQTSERVTTQIYRFRSKGGNFVRLQSEWKSFRNPWTKDIEYLIAKNSAIFCDARPGGNNRSEDSSVQGNYDYFTQSNGGLERLISSHVEVSKIGRQIAEEVLDLQRRGEDSSGSSPGPATETGTSPDDEMMDMIGGTVINESPNPIPSDGNDEAAMAVIMSLLEADAGLGGPVDFSGLPWPLP</sequence>
<dbReference type="GO" id="GO:0046983">
    <property type="term" value="F:protein dimerization activity"/>
    <property type="evidence" value="ECO:0007669"/>
    <property type="project" value="InterPro"/>
</dbReference>
<dbReference type="SUPFAM" id="SSF47459">
    <property type="entry name" value="HLH, helix-loop-helix DNA-binding domain"/>
    <property type="match status" value="1"/>
</dbReference>
<dbReference type="GO" id="GO:0005667">
    <property type="term" value="C:transcription regulator complex"/>
    <property type="evidence" value="ECO:0007669"/>
    <property type="project" value="InterPro"/>
</dbReference>
<keyword evidence="2" id="KW-0677">Repeat</keyword>
<dbReference type="Gene3D" id="4.10.280.10">
    <property type="entry name" value="Helix-loop-helix DNA-binding domain"/>
    <property type="match status" value="1"/>
</dbReference>
<evidence type="ECO:0000256" key="4">
    <source>
        <dbReference type="ARBA" id="ARBA00023125"/>
    </source>
</evidence>
<evidence type="ECO:0000256" key="6">
    <source>
        <dbReference type="ARBA" id="ARBA00023242"/>
    </source>
</evidence>
<dbReference type="STRING" id="300112.A0A4S2KLY4"/>
<dbReference type="Pfam" id="PF00989">
    <property type="entry name" value="PAS"/>
    <property type="match status" value="1"/>
</dbReference>
<evidence type="ECO:0000313" key="11">
    <source>
        <dbReference type="EMBL" id="TGZ48907.1"/>
    </source>
</evidence>
<dbReference type="InterPro" id="IPR000014">
    <property type="entry name" value="PAS"/>
</dbReference>
<organism evidence="11 12">
    <name type="scientific">Temnothorax longispinosus</name>
    <dbReference type="NCBI Taxonomy" id="300112"/>
    <lineage>
        <taxon>Eukaryota</taxon>
        <taxon>Metazoa</taxon>
        <taxon>Ecdysozoa</taxon>
        <taxon>Arthropoda</taxon>
        <taxon>Hexapoda</taxon>
        <taxon>Insecta</taxon>
        <taxon>Pterygota</taxon>
        <taxon>Neoptera</taxon>
        <taxon>Endopterygota</taxon>
        <taxon>Hymenoptera</taxon>
        <taxon>Apocrita</taxon>
        <taxon>Aculeata</taxon>
        <taxon>Formicoidea</taxon>
        <taxon>Formicidae</taxon>
        <taxon>Myrmicinae</taxon>
        <taxon>Temnothorax</taxon>
    </lineage>
</organism>
<feature type="compositionally biased region" description="Polar residues" evidence="8">
    <location>
        <begin position="920"/>
        <end position="934"/>
    </location>
</feature>
<dbReference type="InterPro" id="IPR036638">
    <property type="entry name" value="HLH_DNA-bd_sf"/>
</dbReference>
<dbReference type="Gene3D" id="3.30.40.10">
    <property type="entry name" value="Zinc/RING finger domain, C3HC4 (zinc finger)"/>
    <property type="match status" value="2"/>
</dbReference>
<keyword evidence="7" id="KW-0175">Coiled coil</keyword>
<keyword evidence="3" id="KW-0805">Transcription regulation</keyword>
<feature type="domain" description="BHLH" evidence="10">
    <location>
        <begin position="479"/>
        <end position="532"/>
    </location>
</feature>
<dbReference type="CDD" id="cd19726">
    <property type="entry name" value="bHLH-PAS_cycle_like"/>
    <property type="match status" value="1"/>
</dbReference>
<feature type="compositionally biased region" description="Low complexity" evidence="8">
    <location>
        <begin position="367"/>
        <end position="403"/>
    </location>
</feature>
<feature type="domain" description="PAS" evidence="9">
    <location>
        <begin position="551"/>
        <end position="615"/>
    </location>
</feature>
<feature type="region of interest" description="Disordered" evidence="8">
    <location>
        <begin position="914"/>
        <end position="958"/>
    </location>
</feature>
<dbReference type="PRINTS" id="PR00785">
    <property type="entry name" value="NCTRNSLOCATR"/>
</dbReference>
<dbReference type="InterPro" id="IPR031790">
    <property type="entry name" value="Znf-NOSIP"/>
</dbReference>
<evidence type="ECO:0000313" key="12">
    <source>
        <dbReference type="Proteomes" id="UP000310200"/>
    </source>
</evidence>
<dbReference type="InterPro" id="IPR013767">
    <property type="entry name" value="PAS_fold"/>
</dbReference>
<dbReference type="Pfam" id="PF00010">
    <property type="entry name" value="HLH"/>
    <property type="match status" value="1"/>
</dbReference>
<dbReference type="GO" id="GO:0005737">
    <property type="term" value="C:cytoplasm"/>
    <property type="evidence" value="ECO:0007669"/>
    <property type="project" value="InterPro"/>
</dbReference>
<dbReference type="SUPFAM" id="SSF57850">
    <property type="entry name" value="RING/U-box"/>
    <property type="match status" value="2"/>
</dbReference>
<accession>A0A4S2KLY4</accession>
<dbReference type="SMART" id="SM00353">
    <property type="entry name" value="HLH"/>
    <property type="match status" value="1"/>
</dbReference>
<evidence type="ECO:0000256" key="1">
    <source>
        <dbReference type="ARBA" id="ARBA00004123"/>
    </source>
</evidence>
<dbReference type="CDD" id="cd16661">
    <property type="entry name" value="RING-Ubox1_NOSIP"/>
    <property type="match status" value="1"/>
</dbReference>
<comment type="subcellular location">
    <subcellularLocation>
        <location evidence="1">Nucleus</location>
    </subcellularLocation>
</comment>
<dbReference type="InterPro" id="IPR050933">
    <property type="entry name" value="Circadian_TF"/>
</dbReference>
<feature type="coiled-coil region" evidence="7">
    <location>
        <begin position="83"/>
        <end position="126"/>
    </location>
</feature>
<dbReference type="InterPro" id="IPR013083">
    <property type="entry name" value="Znf_RING/FYVE/PHD"/>
</dbReference>
<dbReference type="PROSITE" id="PS50112">
    <property type="entry name" value="PAS"/>
    <property type="match status" value="2"/>
</dbReference>
<gene>
    <name evidence="11" type="ORF">DBV15_08047</name>
</gene>
<evidence type="ECO:0000259" key="10">
    <source>
        <dbReference type="PROSITE" id="PS50888"/>
    </source>
</evidence>
<dbReference type="Proteomes" id="UP000310200">
    <property type="component" value="Unassembled WGS sequence"/>
</dbReference>
<dbReference type="CDD" id="cd00130">
    <property type="entry name" value="PAS"/>
    <property type="match status" value="2"/>
</dbReference>
<dbReference type="InterPro" id="IPR035965">
    <property type="entry name" value="PAS-like_dom_sf"/>
</dbReference>
<dbReference type="GO" id="GO:0045944">
    <property type="term" value="P:positive regulation of transcription by RNA polymerase II"/>
    <property type="evidence" value="ECO:0007669"/>
    <property type="project" value="UniProtKB-ARBA"/>
</dbReference>
<dbReference type="EMBL" id="QBLH01002290">
    <property type="protein sequence ID" value="TGZ48907.1"/>
    <property type="molecule type" value="Genomic_DNA"/>
</dbReference>
<dbReference type="GO" id="GO:0003700">
    <property type="term" value="F:DNA-binding transcription factor activity"/>
    <property type="evidence" value="ECO:0007669"/>
    <property type="project" value="InterPro"/>
</dbReference>
<dbReference type="InterPro" id="IPR001067">
    <property type="entry name" value="Nuc_translocat"/>
</dbReference>
<dbReference type="GO" id="GO:0003677">
    <property type="term" value="F:DNA binding"/>
    <property type="evidence" value="ECO:0007669"/>
    <property type="project" value="UniProtKB-KW"/>
</dbReference>
<keyword evidence="11" id="KW-0675">Receptor</keyword>
<evidence type="ECO:0000256" key="7">
    <source>
        <dbReference type="SAM" id="Coils"/>
    </source>
</evidence>
<evidence type="ECO:0000256" key="8">
    <source>
        <dbReference type="SAM" id="MobiDB-lite"/>
    </source>
</evidence>
<dbReference type="InterPro" id="IPR011598">
    <property type="entry name" value="bHLH_dom"/>
</dbReference>
<keyword evidence="12" id="KW-1185">Reference proteome</keyword>
<dbReference type="Pfam" id="PF14598">
    <property type="entry name" value="PAS_11"/>
    <property type="match status" value="1"/>
</dbReference>
<feature type="compositionally biased region" description="Basic residues" evidence="8">
    <location>
        <begin position="434"/>
        <end position="452"/>
    </location>
</feature>